<dbReference type="Gene3D" id="3.20.20.80">
    <property type="entry name" value="Glycosidases"/>
    <property type="match status" value="1"/>
</dbReference>
<dbReference type="InterPro" id="IPR000322">
    <property type="entry name" value="Glyco_hydro_31_TIM"/>
</dbReference>
<dbReference type="Proteomes" id="UP000076407">
    <property type="component" value="Unassembled WGS sequence"/>
</dbReference>
<dbReference type="FunFam" id="2.60.40.1180:FF:000023">
    <property type="entry name" value="neutral alpha-glucosidase AB isoform X2"/>
    <property type="match status" value="1"/>
</dbReference>
<evidence type="ECO:0000256" key="3">
    <source>
        <dbReference type="ARBA" id="ARBA00007806"/>
    </source>
</evidence>
<evidence type="ECO:0000259" key="14">
    <source>
        <dbReference type="Pfam" id="PF21365"/>
    </source>
</evidence>
<keyword evidence="6" id="KW-0256">Endoplasmic reticulum</keyword>
<evidence type="ECO:0000259" key="13">
    <source>
        <dbReference type="Pfam" id="PF13802"/>
    </source>
</evidence>
<accession>A0A182WZ94</accession>
<feature type="compositionally biased region" description="Basic and acidic residues" evidence="11">
    <location>
        <begin position="326"/>
        <end position="338"/>
    </location>
</feature>
<dbReference type="CDD" id="cd14752">
    <property type="entry name" value="GH31_N"/>
    <property type="match status" value="1"/>
</dbReference>
<dbReference type="GO" id="GO:0090599">
    <property type="term" value="F:alpha-glucosidase activity"/>
    <property type="evidence" value="ECO:0007669"/>
    <property type="project" value="TreeGrafter"/>
</dbReference>
<dbReference type="CDD" id="cd06603">
    <property type="entry name" value="GH31_GANC_GANAB_alpha"/>
    <property type="match status" value="1"/>
</dbReference>
<keyword evidence="7" id="KW-0325">Glycoprotein</keyword>
<dbReference type="GO" id="GO:0030246">
    <property type="term" value="F:carbohydrate binding"/>
    <property type="evidence" value="ECO:0007669"/>
    <property type="project" value="InterPro"/>
</dbReference>
<keyword evidence="8 10" id="KW-0326">Glycosidase</keyword>
<dbReference type="Pfam" id="PF21365">
    <property type="entry name" value="Glyco_hydro_31_3rd"/>
    <property type="match status" value="1"/>
</dbReference>
<evidence type="ECO:0000256" key="2">
    <source>
        <dbReference type="ARBA" id="ARBA00004833"/>
    </source>
</evidence>
<feature type="domain" description="Glycoside hydrolase family 31 TIM barrel" evidence="12">
    <location>
        <begin position="487"/>
        <end position="814"/>
    </location>
</feature>
<keyword evidence="5 10" id="KW-0378">Hydrolase</keyword>
<feature type="domain" description="Glycoside hydrolase family 31 N-terminal" evidence="13">
    <location>
        <begin position="208"/>
        <end position="424"/>
    </location>
</feature>
<comment type="pathway">
    <text evidence="2">Glycan metabolism; N-glycan metabolism.</text>
</comment>
<dbReference type="PANTHER" id="PTHR22762">
    <property type="entry name" value="ALPHA-GLUCOSIDASE"/>
    <property type="match status" value="1"/>
</dbReference>
<dbReference type="InterPro" id="IPR017853">
    <property type="entry name" value="GH"/>
</dbReference>
<dbReference type="InterPro" id="IPR013780">
    <property type="entry name" value="Glyco_hydro_b"/>
</dbReference>
<dbReference type="InterPro" id="IPR011013">
    <property type="entry name" value="Gal_mutarotase_sf_dom"/>
</dbReference>
<dbReference type="Pfam" id="PF01055">
    <property type="entry name" value="Glyco_hydro_31_2nd"/>
    <property type="match status" value="1"/>
</dbReference>
<dbReference type="EnsemblMetazoa" id="AQUA002858-RA">
    <property type="protein sequence ID" value="AQUA002858-PA"/>
    <property type="gene ID" value="AQUA002858"/>
</dbReference>
<dbReference type="InterPro" id="IPR030458">
    <property type="entry name" value="Glyco_hydro_31_AS"/>
</dbReference>
<evidence type="ECO:0000313" key="16">
    <source>
        <dbReference type="Proteomes" id="UP000076407"/>
    </source>
</evidence>
<dbReference type="FunFam" id="3.20.20.80:FF:000039">
    <property type="entry name" value="Glucosidase, alpha neutral C"/>
    <property type="match status" value="1"/>
</dbReference>
<feature type="domain" description="Glycosyl hydrolase family 31 C-terminal" evidence="14">
    <location>
        <begin position="822"/>
        <end position="915"/>
    </location>
</feature>
<evidence type="ECO:0000256" key="8">
    <source>
        <dbReference type="ARBA" id="ARBA00023295"/>
    </source>
</evidence>
<evidence type="ECO:0000256" key="6">
    <source>
        <dbReference type="ARBA" id="ARBA00022824"/>
    </source>
</evidence>
<dbReference type="Gene3D" id="2.60.40.1760">
    <property type="entry name" value="glycosyl hydrolase (family 31)"/>
    <property type="match status" value="1"/>
</dbReference>
<comment type="similarity">
    <text evidence="3 10">Belongs to the glycosyl hydrolase 31 family.</text>
</comment>
<comment type="subcellular location">
    <subcellularLocation>
        <location evidence="1">Endoplasmic reticulum</location>
    </subcellularLocation>
</comment>
<dbReference type="SUPFAM" id="SSF51445">
    <property type="entry name" value="(Trans)glycosidases"/>
    <property type="match status" value="1"/>
</dbReference>
<evidence type="ECO:0000256" key="4">
    <source>
        <dbReference type="ARBA" id="ARBA00022729"/>
    </source>
</evidence>
<dbReference type="AlphaFoldDB" id="A0A182WZ94"/>
<dbReference type="GO" id="GO:0005783">
    <property type="term" value="C:endoplasmic reticulum"/>
    <property type="evidence" value="ECO:0007669"/>
    <property type="project" value="UniProtKB-SubCell"/>
</dbReference>
<dbReference type="Pfam" id="PF13802">
    <property type="entry name" value="Gal_mutarotas_2"/>
    <property type="match status" value="1"/>
</dbReference>
<evidence type="ECO:0000313" key="15">
    <source>
        <dbReference type="EnsemblMetazoa" id="AQUA002858-PA"/>
    </source>
</evidence>
<evidence type="ECO:0000256" key="11">
    <source>
        <dbReference type="SAM" id="MobiDB-lite"/>
    </source>
</evidence>
<evidence type="ECO:0000256" key="1">
    <source>
        <dbReference type="ARBA" id="ARBA00004240"/>
    </source>
</evidence>
<feature type="region of interest" description="Disordered" evidence="11">
    <location>
        <begin position="276"/>
        <end position="342"/>
    </location>
</feature>
<proteinExistence type="inferred from homology"/>
<evidence type="ECO:0000256" key="9">
    <source>
        <dbReference type="ARBA" id="ARBA00042895"/>
    </source>
</evidence>
<keyword evidence="16" id="KW-1185">Reference proteome</keyword>
<dbReference type="InterPro" id="IPR025887">
    <property type="entry name" value="Glyco_hydro_31_N_dom"/>
</dbReference>
<name>A0A182WZ94_ANOQN</name>
<sequence length="1050" mass="118895">TLHLSALQSDVYRVLLDSFESIFGTAIGSGVGRGLEHTSLHTQPISSIRNSPVVSLAEHSISKYSIVVVHRKAVLVGREKRDFSYSLFTSRDAQRLGLGSSVAESRMAAAGQGMLLLVALCLFASVAGVDRNNFKTCEQSSFCRRLRSLEPQTSDFEVLPQSLQQFKQYITLTLVHQRTRHEYVLKLACLKGAGSFHMQVDEREPLSVRYRVQEALVQEPQYASTKVESTSGTLIMVACGEAPDVKAAVQVAPFKVDFFQQGRLVVTANGKGMMRFEHLRRKPEPKTEQQLQDEAAADRGEQKDDGGEQQAEPAAPADDDPGAWEENFKSHHDSKPKGPEGLALDFTFPQAKVLFGVPEHADSFALRHTATKGTDPYRLYNLDVFEYELNNGMALYGSVPVVYGHGETATAGVFWLNAAETWVDVFSANRDTDVVSSLVNLVSWNSQTEPPAANFISESGIMDVFVLLGPGPIDAFRQYTDLTGKGPLPQLYAIAYHQCRWNYNDERDVEMVSAKFDEYDIPMDTMWLDIEYTDGKRYFTWDHHKFPHPVEMIRNLTGLGRHLTIIIDPHIKRDGGYFFHNECTDKGLYVKNKDGGDYEGWCWPGSASYVDFFSPDARRYYADQYLLTNFREQAETVGIWNDMNEPSVFNGPEVTMLKDNLHHGGLEHRDVHNLYGHMQLIATFDGLLRRGEGRLRPFILTRSHFAGSQRYAAVWTGDNMAEWGHLQASIKMCLSLAVAGISFCGADVGGFFGNPDGELFSRWYQTGAFQPFFRSHAHIDTKRREPWLFPEDVRLVIRDAIRKRYRLLPFWYTAFYEHERRGLPIMRPLLAHYPADVNAFAIDHQYLLGDQLLVAPVLDQKQQRSRDVYFPVRADGQGDWWYDWDTQQKHTGTGVEAIPVDSYKVPVFQRGGTIIPTKERIRRASTLMRHDPYTLTVALDREGRAKGTLYIDDEESYEYRHGHYLYLEFEFRDGVLSSRKIDMTASYKTDTWLERVVIAGLGKQPTAATLYTDASGAASGRLHLERDGDVVTVRKPGVSMRDAWSIRLDF</sequence>
<dbReference type="FunFam" id="3.20.20.80:FF:000046">
    <property type="entry name" value="Glucosidase alpha, neutral C"/>
    <property type="match status" value="1"/>
</dbReference>
<organism evidence="15 16">
    <name type="scientific">Anopheles quadriannulatus</name>
    <name type="common">Mosquito</name>
    <dbReference type="NCBI Taxonomy" id="34691"/>
    <lineage>
        <taxon>Eukaryota</taxon>
        <taxon>Metazoa</taxon>
        <taxon>Ecdysozoa</taxon>
        <taxon>Arthropoda</taxon>
        <taxon>Hexapoda</taxon>
        <taxon>Insecta</taxon>
        <taxon>Pterygota</taxon>
        <taxon>Neoptera</taxon>
        <taxon>Endopterygota</taxon>
        <taxon>Diptera</taxon>
        <taxon>Nematocera</taxon>
        <taxon>Culicoidea</taxon>
        <taxon>Culicidae</taxon>
        <taxon>Anophelinae</taxon>
        <taxon>Anopheles</taxon>
    </lineage>
</organism>
<feature type="compositionally biased region" description="Basic and acidic residues" evidence="11">
    <location>
        <begin position="296"/>
        <end position="306"/>
    </location>
</feature>
<protein>
    <recommendedName>
        <fullName evidence="9">Glucosidase II subunit alpha</fullName>
    </recommendedName>
</protein>
<dbReference type="SUPFAM" id="SSF74650">
    <property type="entry name" value="Galactose mutarotase-like"/>
    <property type="match status" value="1"/>
</dbReference>
<dbReference type="GO" id="GO:0006491">
    <property type="term" value="P:N-glycan processing"/>
    <property type="evidence" value="ECO:0007669"/>
    <property type="project" value="TreeGrafter"/>
</dbReference>
<dbReference type="InterPro" id="IPR048395">
    <property type="entry name" value="Glyco_hydro_31_C"/>
</dbReference>
<feature type="compositionally biased region" description="Basic and acidic residues" evidence="11">
    <location>
        <begin position="276"/>
        <end position="287"/>
    </location>
</feature>
<keyword evidence="4" id="KW-0732">Signal</keyword>
<evidence type="ECO:0000256" key="10">
    <source>
        <dbReference type="RuleBase" id="RU361185"/>
    </source>
</evidence>
<dbReference type="PROSITE" id="PS00129">
    <property type="entry name" value="GLYCOSYL_HYDROL_F31_1"/>
    <property type="match status" value="1"/>
</dbReference>
<dbReference type="SUPFAM" id="SSF51011">
    <property type="entry name" value="Glycosyl hydrolase domain"/>
    <property type="match status" value="1"/>
</dbReference>
<evidence type="ECO:0000256" key="7">
    <source>
        <dbReference type="ARBA" id="ARBA00023180"/>
    </source>
</evidence>
<dbReference type="Gene3D" id="2.60.40.1180">
    <property type="entry name" value="Golgi alpha-mannosidase II"/>
    <property type="match status" value="2"/>
</dbReference>
<evidence type="ECO:0000259" key="12">
    <source>
        <dbReference type="Pfam" id="PF01055"/>
    </source>
</evidence>
<dbReference type="VEuPathDB" id="VectorBase:AQUA002858"/>
<dbReference type="GO" id="GO:0005975">
    <property type="term" value="P:carbohydrate metabolic process"/>
    <property type="evidence" value="ECO:0007669"/>
    <property type="project" value="InterPro"/>
</dbReference>
<evidence type="ECO:0000256" key="5">
    <source>
        <dbReference type="ARBA" id="ARBA00022801"/>
    </source>
</evidence>
<dbReference type="STRING" id="34691.A0A182WZ94"/>
<reference evidence="15" key="1">
    <citation type="submission" date="2020-05" db="UniProtKB">
        <authorList>
            <consortium name="EnsemblMetazoa"/>
        </authorList>
    </citation>
    <scope>IDENTIFICATION</scope>
    <source>
        <strain evidence="15">SANGQUA</strain>
    </source>
</reference>
<dbReference type="PANTHER" id="PTHR22762:SF54">
    <property type="entry name" value="BCDNA.GH04962"/>
    <property type="match status" value="1"/>
</dbReference>